<reference evidence="3 4" key="2">
    <citation type="journal article" date="2015" name="Eukaryot. Cell">
        <title>Asexual propagation of a virulent clone complex in a human and feline outbreak of sporotrichosis.</title>
        <authorList>
            <person name="Teixeira Mde M."/>
            <person name="Rodrigues A.M."/>
            <person name="Tsui C.K."/>
            <person name="de Almeida L.G."/>
            <person name="Van Diepeningen A.D."/>
            <person name="van den Ende B.G."/>
            <person name="Fernandes G.F."/>
            <person name="Kano R."/>
            <person name="Hamelin R.C."/>
            <person name="Lopes-Bezerra L.M."/>
            <person name="Vasconcelos A.T."/>
            <person name="de Hoog S."/>
            <person name="de Camargo Z.P."/>
            <person name="Felipe M.S."/>
        </authorList>
    </citation>
    <scope>NUCLEOTIDE SEQUENCE [LARGE SCALE GENOMIC DNA]</scope>
    <source>
        <strain evidence="3 4">1099-18</strain>
    </source>
</reference>
<name>A0A0F2MJM8_SPOSC</name>
<accession>A0A0F2MJM8</accession>
<dbReference type="KEGG" id="ssck:SPSK_06494"/>
<dbReference type="InterPro" id="IPR018306">
    <property type="entry name" value="Phage_T5_Orf172_DNA-bd"/>
</dbReference>
<dbReference type="Proteomes" id="UP000033710">
    <property type="component" value="Unassembled WGS sequence"/>
</dbReference>
<protein>
    <recommendedName>
        <fullName evidence="2">Bacteriophage T5 Orf172 DNA-binding domain-containing protein</fullName>
    </recommendedName>
</protein>
<feature type="compositionally biased region" description="Basic and acidic residues" evidence="1">
    <location>
        <begin position="161"/>
        <end position="174"/>
    </location>
</feature>
<evidence type="ECO:0000259" key="2">
    <source>
        <dbReference type="Pfam" id="PF10544"/>
    </source>
</evidence>
<evidence type="ECO:0000256" key="1">
    <source>
        <dbReference type="SAM" id="MobiDB-lite"/>
    </source>
</evidence>
<dbReference type="RefSeq" id="XP_016592503.1">
    <property type="nucleotide sequence ID" value="XM_016733199.1"/>
</dbReference>
<proteinExistence type="predicted"/>
<evidence type="ECO:0000313" key="4">
    <source>
        <dbReference type="Proteomes" id="UP000033710"/>
    </source>
</evidence>
<dbReference type="OrthoDB" id="3511049at2759"/>
<evidence type="ECO:0000313" key="3">
    <source>
        <dbReference type="EMBL" id="KJR89827.1"/>
    </source>
</evidence>
<dbReference type="InterPro" id="IPR053006">
    <property type="entry name" value="Meiosis_regulatory"/>
</dbReference>
<dbReference type="VEuPathDB" id="FungiDB:SPSK_06494"/>
<feature type="compositionally biased region" description="Acidic residues" evidence="1">
    <location>
        <begin position="145"/>
        <end position="160"/>
    </location>
</feature>
<dbReference type="EMBL" id="AXCR01000001">
    <property type="protein sequence ID" value="KJR89827.1"/>
    <property type="molecule type" value="Genomic_DNA"/>
</dbReference>
<dbReference type="GeneID" id="27668476"/>
<gene>
    <name evidence="3" type="ORF">SPSK_06494</name>
</gene>
<organism evidence="3 4">
    <name type="scientific">Sporothrix schenckii 1099-18</name>
    <dbReference type="NCBI Taxonomy" id="1397361"/>
    <lineage>
        <taxon>Eukaryota</taxon>
        <taxon>Fungi</taxon>
        <taxon>Dikarya</taxon>
        <taxon>Ascomycota</taxon>
        <taxon>Pezizomycotina</taxon>
        <taxon>Sordariomycetes</taxon>
        <taxon>Sordariomycetidae</taxon>
        <taxon>Ophiostomatales</taxon>
        <taxon>Ophiostomataceae</taxon>
        <taxon>Sporothrix</taxon>
    </lineage>
</organism>
<feature type="domain" description="Bacteriophage T5 Orf172 DNA-binding" evidence="2">
    <location>
        <begin position="228"/>
        <end position="305"/>
    </location>
</feature>
<feature type="region of interest" description="Disordered" evidence="1">
    <location>
        <begin position="127"/>
        <end position="180"/>
    </location>
</feature>
<comment type="caution">
    <text evidence="3">The sequence shown here is derived from an EMBL/GenBank/DDBJ whole genome shotgun (WGS) entry which is preliminary data.</text>
</comment>
<sequence>MSLLLSDGRYKFKSRKRLRRFLDLESPYDTCLECGGSIKTDVAALLSQLLGSTVPSPSAADLLSDLSHVVICKREQCRKRAPRLYKTWCDKMWKHYLQEHGLSLNDCGSRPAGFTRKTWDKALEKTDEAADSAYESTKDGSSSDSDYETDSDSGDETEASSDEKDSTDSDKDTDTEVVGMGRLSITREPTRKTKPSFTKVTQVSAAEQRKQLLNTIVRTISQNYRRKGYIYGYRQPGLDGYIKIGYVFDTRKSQVDPVQYRLATWKTNCKHDIALVFTQKIECYATQRIESLIHKTLQKYRHEQHPPCESC</sequence>
<dbReference type="PANTHER" id="PTHR28094">
    <property type="entry name" value="MEIOTICALLY UP-REGULATED GENE 113 PROTEIN"/>
    <property type="match status" value="1"/>
</dbReference>
<reference evidence="3 4" key="1">
    <citation type="journal article" date="2014" name="BMC Genomics">
        <title>Comparative genomics of the major fungal agents of human and animal Sporotrichosis: Sporothrix schenckii and Sporothrix brasiliensis.</title>
        <authorList>
            <person name="Teixeira M.M."/>
            <person name="de Almeida L.G."/>
            <person name="Kubitschek-Barreira P."/>
            <person name="Alves F.L."/>
            <person name="Kioshima E.S."/>
            <person name="Abadio A.K."/>
            <person name="Fernandes L."/>
            <person name="Derengowski L.S."/>
            <person name="Ferreira K.S."/>
            <person name="Souza R.C."/>
            <person name="Ruiz J.C."/>
            <person name="de Andrade N.C."/>
            <person name="Paes H.C."/>
            <person name="Nicola A.M."/>
            <person name="Albuquerque P."/>
            <person name="Gerber A.L."/>
            <person name="Martins V.P."/>
            <person name="Peconick L.D."/>
            <person name="Neto A.V."/>
            <person name="Chaucanez C.B."/>
            <person name="Silva P.A."/>
            <person name="Cunha O.L."/>
            <person name="de Oliveira F.F."/>
            <person name="dos Santos T.C."/>
            <person name="Barros A.L."/>
            <person name="Soares M.A."/>
            <person name="de Oliveira L.M."/>
            <person name="Marini M.M."/>
            <person name="Villalobos-Duno H."/>
            <person name="Cunha M.M."/>
            <person name="de Hoog S."/>
            <person name="da Silveira J.F."/>
            <person name="Henrissat B."/>
            <person name="Nino-Vega G.A."/>
            <person name="Cisalpino P.S."/>
            <person name="Mora-Montes H.M."/>
            <person name="Almeida S.R."/>
            <person name="Stajich J.E."/>
            <person name="Lopes-Bezerra L.M."/>
            <person name="Vasconcelos A.T."/>
            <person name="Felipe M.S."/>
        </authorList>
    </citation>
    <scope>NUCLEOTIDE SEQUENCE [LARGE SCALE GENOMIC DNA]</scope>
    <source>
        <strain evidence="3 4">1099-18</strain>
    </source>
</reference>
<dbReference type="PANTHER" id="PTHR28094:SF1">
    <property type="entry name" value="MEIOTICALLY UP-REGULATED GENE 113 PROTEIN"/>
    <property type="match status" value="1"/>
</dbReference>
<dbReference type="Pfam" id="PF10544">
    <property type="entry name" value="T5orf172"/>
    <property type="match status" value="1"/>
</dbReference>
<dbReference type="AlphaFoldDB" id="A0A0F2MJM8"/>